<reference evidence="1 2" key="1">
    <citation type="submission" date="2014-09" db="EMBL/GenBank/DDBJ databases">
        <authorList>
            <person name="Magalhaes I.L.F."/>
            <person name="Oliveira U."/>
            <person name="Santos F.R."/>
            <person name="Vidigal T.H.D.A."/>
            <person name="Brescovit A.D."/>
            <person name="Santos A.J."/>
        </authorList>
    </citation>
    <scope>NUCLEOTIDE SEQUENCE [LARGE SCALE GENOMIC DNA]</scope>
</reference>
<protein>
    <submittedName>
        <fullName evidence="1">Uncharacterized protein</fullName>
    </submittedName>
</protein>
<sequence length="94" mass="10167">MTFKIGSGTRNDDMSALALRAEVSRKGYSPKAANPPARLSFSFSHLLTPQDLLPSCIPRVCVERAKALTCAVRVSVGWPSCCQRDHFVGGFGLL</sequence>
<keyword evidence="2" id="KW-1185">Reference proteome</keyword>
<evidence type="ECO:0000313" key="1">
    <source>
        <dbReference type="EMBL" id="CEH17900.1"/>
    </source>
</evidence>
<accession>A0A0P1BMC1</accession>
<dbReference type="AlphaFoldDB" id="A0A0P1BMC1"/>
<name>A0A0P1BMC1_9BASI</name>
<dbReference type="Proteomes" id="UP000054845">
    <property type="component" value="Unassembled WGS sequence"/>
</dbReference>
<proteinExistence type="predicted"/>
<dbReference type="EMBL" id="CCYA01000265">
    <property type="protein sequence ID" value="CEH17900.1"/>
    <property type="molecule type" value="Genomic_DNA"/>
</dbReference>
<organism evidence="1 2">
    <name type="scientific">Ceraceosorus bombacis</name>
    <dbReference type="NCBI Taxonomy" id="401625"/>
    <lineage>
        <taxon>Eukaryota</taxon>
        <taxon>Fungi</taxon>
        <taxon>Dikarya</taxon>
        <taxon>Basidiomycota</taxon>
        <taxon>Ustilaginomycotina</taxon>
        <taxon>Exobasidiomycetes</taxon>
        <taxon>Ceraceosorales</taxon>
        <taxon>Ceraceosoraceae</taxon>
        <taxon>Ceraceosorus</taxon>
    </lineage>
</organism>
<evidence type="ECO:0000313" key="2">
    <source>
        <dbReference type="Proteomes" id="UP000054845"/>
    </source>
</evidence>